<evidence type="ECO:0000313" key="7">
    <source>
        <dbReference type="EMBL" id="ALP43053.1"/>
    </source>
</evidence>
<evidence type="ECO:0000256" key="3">
    <source>
        <dbReference type="ARBA" id="ARBA00022989"/>
    </source>
</evidence>
<feature type="domain" description="DUF1232" evidence="6">
    <location>
        <begin position="24"/>
        <end position="59"/>
    </location>
</feature>
<organism evidence="7 8">
    <name type="scientific">Aeromonas schubertii</name>
    <dbReference type="NCBI Taxonomy" id="652"/>
    <lineage>
        <taxon>Bacteria</taxon>
        <taxon>Pseudomonadati</taxon>
        <taxon>Pseudomonadota</taxon>
        <taxon>Gammaproteobacteria</taxon>
        <taxon>Aeromonadales</taxon>
        <taxon>Aeromonadaceae</taxon>
        <taxon>Aeromonas</taxon>
    </lineage>
</organism>
<dbReference type="Pfam" id="PF06803">
    <property type="entry name" value="DUF1232"/>
    <property type="match status" value="1"/>
</dbReference>
<dbReference type="GO" id="GO:0012505">
    <property type="term" value="C:endomembrane system"/>
    <property type="evidence" value="ECO:0007669"/>
    <property type="project" value="UniProtKB-SubCell"/>
</dbReference>
<gene>
    <name evidence="7" type="ORF">WL1483_3634</name>
</gene>
<evidence type="ECO:0000256" key="5">
    <source>
        <dbReference type="SAM" id="Phobius"/>
    </source>
</evidence>
<evidence type="ECO:0000259" key="6">
    <source>
        <dbReference type="Pfam" id="PF06803"/>
    </source>
</evidence>
<feature type="transmembrane region" description="Helical" evidence="5">
    <location>
        <begin position="21"/>
        <end position="38"/>
    </location>
</feature>
<dbReference type="RefSeq" id="WP_060586414.1">
    <property type="nucleotide sequence ID" value="NZ_CP013067.1"/>
</dbReference>
<dbReference type="Proteomes" id="UP000058114">
    <property type="component" value="Chromosome"/>
</dbReference>
<reference evidence="7 8" key="2">
    <citation type="journal article" date="2016" name="Genome Announc.">
        <title>Complete Genome Sequence of the Highly Virulent Aeromonas schubertii Strain WL1483, Isolated from Diseased Snakehead Fish (Channa argus) in China.</title>
        <authorList>
            <person name="Liu L."/>
            <person name="Li N."/>
            <person name="Zhang D."/>
            <person name="Fu X."/>
            <person name="Shi C."/>
            <person name="Lin Q."/>
            <person name="Hao G."/>
        </authorList>
    </citation>
    <scope>NUCLEOTIDE SEQUENCE [LARGE SCALE GENOMIC DNA]</scope>
    <source>
        <strain evidence="7 8">WL1483</strain>
    </source>
</reference>
<dbReference type="AlphaFoldDB" id="A0A0S2SMT5"/>
<keyword evidence="3 5" id="KW-1133">Transmembrane helix</keyword>
<proteinExistence type="predicted"/>
<accession>A0A0S2SMT5</accession>
<keyword evidence="2 5" id="KW-0812">Transmembrane</keyword>
<sequence>MKRLSLLRRLWRGLRHPATPLWCKGLAVLLFLYLISPWDLLPDVIPLLGWCDDATLVLLFLWGWERLLPLDVRQAIGEIE</sequence>
<keyword evidence="4 5" id="KW-0472">Membrane</keyword>
<dbReference type="KEGG" id="asr:WL1483_3634"/>
<dbReference type="EMBL" id="CP013067">
    <property type="protein sequence ID" value="ALP43053.1"/>
    <property type="molecule type" value="Genomic_DNA"/>
</dbReference>
<comment type="subcellular location">
    <subcellularLocation>
        <location evidence="1">Endomembrane system</location>
        <topology evidence="1">Multi-pass membrane protein</topology>
    </subcellularLocation>
</comment>
<feature type="transmembrane region" description="Helical" evidence="5">
    <location>
        <begin position="44"/>
        <end position="64"/>
    </location>
</feature>
<protein>
    <recommendedName>
        <fullName evidence="6">DUF1232 domain-containing protein</fullName>
    </recommendedName>
</protein>
<evidence type="ECO:0000256" key="1">
    <source>
        <dbReference type="ARBA" id="ARBA00004127"/>
    </source>
</evidence>
<name>A0A0S2SMT5_9GAMM</name>
<evidence type="ECO:0000256" key="2">
    <source>
        <dbReference type="ARBA" id="ARBA00022692"/>
    </source>
</evidence>
<dbReference type="InterPro" id="IPR010652">
    <property type="entry name" value="DUF1232"/>
</dbReference>
<evidence type="ECO:0000313" key="8">
    <source>
        <dbReference type="Proteomes" id="UP000058114"/>
    </source>
</evidence>
<reference evidence="8" key="1">
    <citation type="submission" date="2015-10" db="EMBL/GenBank/DDBJ databases">
        <title>Complete Genome Sequence of Aeromonas schubertii strain WL1483.</title>
        <authorList>
            <person name="Liu L."/>
        </authorList>
    </citation>
    <scope>NUCLEOTIDE SEQUENCE [LARGE SCALE GENOMIC DNA]</scope>
    <source>
        <strain evidence="8">WL1483</strain>
    </source>
</reference>
<evidence type="ECO:0000256" key="4">
    <source>
        <dbReference type="ARBA" id="ARBA00023136"/>
    </source>
</evidence>
<dbReference type="PATRIC" id="fig|652.5.peg.2438"/>